<dbReference type="GO" id="GO:0016987">
    <property type="term" value="F:sigma factor activity"/>
    <property type="evidence" value="ECO:0007669"/>
    <property type="project" value="InterPro"/>
</dbReference>
<dbReference type="KEGG" id="carl:PXC00_01155"/>
<evidence type="ECO:0000313" key="2">
    <source>
        <dbReference type="EMBL" id="WOC32505.1"/>
    </source>
</evidence>
<feature type="domain" description="HTH luxR-type" evidence="1">
    <location>
        <begin position="74"/>
        <end position="131"/>
    </location>
</feature>
<proteinExistence type="predicted"/>
<dbReference type="InterPro" id="IPR036388">
    <property type="entry name" value="WH-like_DNA-bd_sf"/>
</dbReference>
<organism evidence="2 3">
    <name type="scientific">Caproicibacterium argilliputei</name>
    <dbReference type="NCBI Taxonomy" id="3030016"/>
    <lineage>
        <taxon>Bacteria</taxon>
        <taxon>Bacillati</taxon>
        <taxon>Bacillota</taxon>
        <taxon>Clostridia</taxon>
        <taxon>Eubacteriales</taxon>
        <taxon>Oscillospiraceae</taxon>
        <taxon>Caproicibacterium</taxon>
    </lineage>
</organism>
<reference evidence="3" key="3">
    <citation type="submission" date="2024-06" db="EMBL/GenBank/DDBJ databases">
        <authorList>
            <person name="Zeng C."/>
        </authorList>
    </citation>
    <scope>NUCLEOTIDE SEQUENCE [LARGE SCALE GENOMIC DNA]</scope>
    <source>
        <strain evidence="3">ZCY20-5</strain>
    </source>
</reference>
<evidence type="ECO:0000259" key="1">
    <source>
        <dbReference type="SMART" id="SM00421"/>
    </source>
</evidence>
<dbReference type="Gene3D" id="1.10.10.10">
    <property type="entry name" value="Winged helix-like DNA-binding domain superfamily/Winged helix DNA-binding domain"/>
    <property type="match status" value="1"/>
</dbReference>
<dbReference type="AlphaFoldDB" id="A0AA97H295"/>
<keyword evidence="3" id="KW-1185">Reference proteome</keyword>
<dbReference type="InterPro" id="IPR000792">
    <property type="entry name" value="Tscrpt_reg_LuxR_C"/>
</dbReference>
<dbReference type="InterPro" id="IPR018656">
    <property type="entry name" value="DUF2087"/>
</dbReference>
<accession>A0AA97H295</accession>
<protein>
    <submittedName>
        <fullName evidence="2">DUF2087 domain-containing protein</fullName>
    </submittedName>
</protein>
<dbReference type="InterPro" id="IPR016032">
    <property type="entry name" value="Sig_transdc_resp-reg_C-effctor"/>
</dbReference>
<reference evidence="2 3" key="2">
    <citation type="submission" date="2024-06" db="EMBL/GenBank/DDBJ databases">
        <title>Caproicibacterium argilliputei sp. nov, a novel caproic acid producing anaerobic bacterium isolated from pit mud.</title>
        <authorList>
            <person name="Xia S."/>
        </authorList>
    </citation>
    <scope>NUCLEOTIDE SEQUENCE [LARGE SCALE GENOMIC DNA]</scope>
    <source>
        <strain evidence="2 3">ZCY20-5</strain>
    </source>
</reference>
<dbReference type="PRINTS" id="PR00038">
    <property type="entry name" value="HTHLUXR"/>
</dbReference>
<reference evidence="3" key="1">
    <citation type="submission" date="2024-06" db="EMBL/GenBank/DDBJ databases">
        <title>Caproicibacterium argilliputei sp. nov, a novel caproic acid producing anaerobic bacterium isolated from pit mud.</title>
        <authorList>
            <person name="Zeng C."/>
        </authorList>
    </citation>
    <scope>NUCLEOTIDE SEQUENCE [LARGE SCALE GENOMIC DNA]</scope>
    <source>
        <strain evidence="3">ZCY20-5</strain>
    </source>
</reference>
<name>A0AA97H295_9FIRM</name>
<dbReference type="Pfam" id="PF08281">
    <property type="entry name" value="Sigma70_r4_2"/>
    <property type="match status" value="1"/>
</dbReference>
<dbReference type="GO" id="GO:0006352">
    <property type="term" value="P:DNA-templated transcription initiation"/>
    <property type="evidence" value="ECO:0007669"/>
    <property type="project" value="InterPro"/>
</dbReference>
<dbReference type="GO" id="GO:0003677">
    <property type="term" value="F:DNA binding"/>
    <property type="evidence" value="ECO:0007669"/>
    <property type="project" value="InterPro"/>
</dbReference>
<evidence type="ECO:0000313" key="3">
    <source>
        <dbReference type="Proteomes" id="UP001300604"/>
    </source>
</evidence>
<dbReference type="EMBL" id="CP135996">
    <property type="protein sequence ID" value="WOC32505.1"/>
    <property type="molecule type" value="Genomic_DNA"/>
</dbReference>
<dbReference type="Proteomes" id="UP001300604">
    <property type="component" value="Chromosome"/>
</dbReference>
<dbReference type="SMART" id="SM00421">
    <property type="entry name" value="HTH_LUXR"/>
    <property type="match status" value="1"/>
</dbReference>
<sequence>MQSYEDATLTELQNGYIRGTDGALICLSCGQRFETGEVYPFGEHFYTAERALQQHLQEQHADRLEELLRGSSEILSLTDKQKELLTLFYKGLSDKETAAQLSISPSTVRHQRFMFRERAKAAKLYLAVWSLVEERKNKQQAQILPVHKGAIMVDDRYNITETEYEKILGNVFESLKPLKLKIFSAKEKKKIVILRKLAEQFEVGRNYTEKEVNDILGNIYADYAMLRRYLIEYGYLERTRDCSRYWRK</sequence>
<dbReference type="Pfam" id="PF09860">
    <property type="entry name" value="DUF2087"/>
    <property type="match status" value="1"/>
</dbReference>
<gene>
    <name evidence="2" type="ORF">PXC00_01155</name>
</gene>
<dbReference type="RefSeq" id="WP_275844634.1">
    <property type="nucleotide sequence ID" value="NZ_CP135996.1"/>
</dbReference>
<dbReference type="SUPFAM" id="SSF46894">
    <property type="entry name" value="C-terminal effector domain of the bipartite response regulators"/>
    <property type="match status" value="1"/>
</dbReference>
<dbReference type="InterPro" id="IPR013249">
    <property type="entry name" value="RNA_pol_sigma70_r4_t2"/>
</dbReference>